<name>A0A1N6X8T9_9SPIO</name>
<sequence length="134" mass="15358">MSHFTQVKTKIRNIEVLKQALKNLGIAYTEAAEGTTLSIKGWEQETAQARISIETGCSYPIGVTLNDKGEAEFVADWWAIETWTERKQTDILAEFTRQYAYETVMDKVRSSGYDVVTEESDSEERVRVVVRKWT</sequence>
<evidence type="ECO:0008006" key="3">
    <source>
        <dbReference type="Google" id="ProtNLM"/>
    </source>
</evidence>
<protein>
    <recommendedName>
        <fullName evidence="3">DUF1257 domain-containing protein</fullName>
    </recommendedName>
</protein>
<dbReference type="AlphaFoldDB" id="A0A1N6X8T9"/>
<gene>
    <name evidence="1" type="ORF">SAMN05920897_12119</name>
</gene>
<accession>A0A1N6X8T9</accession>
<dbReference type="Proteomes" id="UP000186400">
    <property type="component" value="Unassembled WGS sequence"/>
</dbReference>
<dbReference type="Pfam" id="PF06868">
    <property type="entry name" value="DUF1257"/>
    <property type="match status" value="1"/>
</dbReference>
<dbReference type="EMBL" id="FTMS01000021">
    <property type="protein sequence ID" value="SIQ98697.1"/>
    <property type="molecule type" value="Genomic_DNA"/>
</dbReference>
<keyword evidence="2" id="KW-1185">Reference proteome</keyword>
<dbReference type="PANTHER" id="PTHR39638:SF2">
    <property type="entry name" value="YCF35"/>
    <property type="match status" value="1"/>
</dbReference>
<dbReference type="STRING" id="159291.SAMN05920897_12119"/>
<reference evidence="2" key="1">
    <citation type="submission" date="2017-01" db="EMBL/GenBank/DDBJ databases">
        <authorList>
            <person name="Varghese N."/>
            <person name="Submissions S."/>
        </authorList>
    </citation>
    <scope>NUCLEOTIDE SEQUENCE [LARGE SCALE GENOMIC DNA]</scope>
    <source>
        <strain evidence="2">ASpG1</strain>
    </source>
</reference>
<dbReference type="OrthoDB" id="370489at2"/>
<organism evidence="1 2">
    <name type="scientific">Alkalispirochaeta americana</name>
    <dbReference type="NCBI Taxonomy" id="159291"/>
    <lineage>
        <taxon>Bacteria</taxon>
        <taxon>Pseudomonadati</taxon>
        <taxon>Spirochaetota</taxon>
        <taxon>Spirochaetia</taxon>
        <taxon>Spirochaetales</taxon>
        <taxon>Spirochaetaceae</taxon>
        <taxon>Alkalispirochaeta</taxon>
    </lineage>
</organism>
<evidence type="ECO:0000313" key="1">
    <source>
        <dbReference type="EMBL" id="SIQ98697.1"/>
    </source>
</evidence>
<dbReference type="PANTHER" id="PTHR39638">
    <property type="entry name" value="YCF35"/>
    <property type="match status" value="1"/>
</dbReference>
<evidence type="ECO:0000313" key="2">
    <source>
        <dbReference type="Proteomes" id="UP000186400"/>
    </source>
</evidence>
<dbReference type="InterPro" id="IPR009666">
    <property type="entry name" value="Uncharacterised_Ycf35"/>
</dbReference>
<proteinExistence type="predicted"/>